<dbReference type="OrthoDB" id="691688at2759"/>
<dbReference type="EMBL" id="PQIB02000015">
    <property type="protein sequence ID" value="RLM65717.1"/>
    <property type="molecule type" value="Genomic_DNA"/>
</dbReference>
<name>A0A3L6PVT3_PANMI</name>
<dbReference type="Pfam" id="PF13966">
    <property type="entry name" value="zf-RVT"/>
    <property type="match status" value="1"/>
</dbReference>
<protein>
    <recommendedName>
        <fullName evidence="1">Reverse transcriptase zinc-binding domain-containing protein</fullName>
    </recommendedName>
</protein>
<keyword evidence="3" id="KW-1185">Reference proteome</keyword>
<dbReference type="AlphaFoldDB" id="A0A3L6PVT3"/>
<evidence type="ECO:0000313" key="3">
    <source>
        <dbReference type="Proteomes" id="UP000275267"/>
    </source>
</evidence>
<dbReference type="STRING" id="4540.A0A3L6PVT3"/>
<comment type="caution">
    <text evidence="2">The sequence shown here is derived from an EMBL/GenBank/DDBJ whole genome shotgun (WGS) entry which is preliminary data.</text>
</comment>
<feature type="domain" description="Reverse transcriptase zinc-binding" evidence="1">
    <location>
        <begin position="41"/>
        <end position="124"/>
    </location>
</feature>
<proteinExistence type="predicted"/>
<evidence type="ECO:0000313" key="2">
    <source>
        <dbReference type="EMBL" id="RLM65717.1"/>
    </source>
</evidence>
<sequence>MTPEAQQERTQVEELLAAWTSSTTSDKRLCIFAADDGKLHTSALYKLLQSAKGDKSPQASFTWRNKAPPRVQFFAWLLVRERIQSRAHLRQRKVLDNATCEVCSEADETAAHIIFECPFAASFWSALNIAMSRETTTAQLCELAPAPHEPLIYYSTFLLLCCWQLWKRRNNAIFRSQQEPLQMVLRAAREDA</sequence>
<accession>A0A3L6PVT3</accession>
<evidence type="ECO:0000259" key="1">
    <source>
        <dbReference type="Pfam" id="PF13966"/>
    </source>
</evidence>
<dbReference type="InterPro" id="IPR026960">
    <property type="entry name" value="RVT-Znf"/>
</dbReference>
<reference evidence="3" key="1">
    <citation type="journal article" date="2019" name="Nat. Commun.">
        <title>The genome of broomcorn millet.</title>
        <authorList>
            <person name="Zou C."/>
            <person name="Miki D."/>
            <person name="Li D."/>
            <person name="Tang Q."/>
            <person name="Xiao L."/>
            <person name="Rajput S."/>
            <person name="Deng P."/>
            <person name="Jia W."/>
            <person name="Huang R."/>
            <person name="Zhang M."/>
            <person name="Sun Y."/>
            <person name="Hu J."/>
            <person name="Fu X."/>
            <person name="Schnable P.S."/>
            <person name="Li F."/>
            <person name="Zhang H."/>
            <person name="Feng B."/>
            <person name="Zhu X."/>
            <person name="Liu R."/>
            <person name="Schnable J.C."/>
            <person name="Zhu J.-K."/>
            <person name="Zhang H."/>
        </authorList>
    </citation>
    <scope>NUCLEOTIDE SEQUENCE [LARGE SCALE GENOMIC DNA]</scope>
</reference>
<organism evidence="2 3">
    <name type="scientific">Panicum miliaceum</name>
    <name type="common">Proso millet</name>
    <name type="synonym">Broomcorn millet</name>
    <dbReference type="NCBI Taxonomy" id="4540"/>
    <lineage>
        <taxon>Eukaryota</taxon>
        <taxon>Viridiplantae</taxon>
        <taxon>Streptophyta</taxon>
        <taxon>Embryophyta</taxon>
        <taxon>Tracheophyta</taxon>
        <taxon>Spermatophyta</taxon>
        <taxon>Magnoliopsida</taxon>
        <taxon>Liliopsida</taxon>
        <taxon>Poales</taxon>
        <taxon>Poaceae</taxon>
        <taxon>PACMAD clade</taxon>
        <taxon>Panicoideae</taxon>
        <taxon>Panicodae</taxon>
        <taxon>Paniceae</taxon>
        <taxon>Panicinae</taxon>
        <taxon>Panicum</taxon>
        <taxon>Panicum sect. Panicum</taxon>
    </lineage>
</organism>
<dbReference type="Proteomes" id="UP000275267">
    <property type="component" value="Unassembled WGS sequence"/>
</dbReference>
<gene>
    <name evidence="2" type="ORF">C2845_PM16G00440</name>
</gene>